<dbReference type="PROSITE" id="PS50850">
    <property type="entry name" value="MFS"/>
    <property type="match status" value="1"/>
</dbReference>
<feature type="transmembrane region" description="Helical" evidence="6">
    <location>
        <begin position="28"/>
        <end position="53"/>
    </location>
</feature>
<dbReference type="EMBL" id="PISD01000051">
    <property type="protein sequence ID" value="PKG27021.1"/>
    <property type="molecule type" value="Genomic_DNA"/>
</dbReference>
<comment type="subcellular location">
    <subcellularLocation>
        <location evidence="1">Cell membrane</location>
        <topology evidence="1">Multi-pass membrane protein</topology>
    </subcellularLocation>
</comment>
<feature type="transmembrane region" description="Helical" evidence="6">
    <location>
        <begin position="159"/>
        <end position="180"/>
    </location>
</feature>
<dbReference type="SUPFAM" id="SSF103473">
    <property type="entry name" value="MFS general substrate transporter"/>
    <property type="match status" value="1"/>
</dbReference>
<dbReference type="CDD" id="cd17365">
    <property type="entry name" value="MFS_PcaK_like"/>
    <property type="match status" value="1"/>
</dbReference>
<evidence type="ECO:0000256" key="3">
    <source>
        <dbReference type="ARBA" id="ARBA00022692"/>
    </source>
</evidence>
<feature type="transmembrane region" description="Helical" evidence="6">
    <location>
        <begin position="73"/>
        <end position="92"/>
    </location>
</feature>
<feature type="transmembrane region" description="Helical" evidence="6">
    <location>
        <begin position="263"/>
        <end position="282"/>
    </location>
</feature>
<evidence type="ECO:0000256" key="1">
    <source>
        <dbReference type="ARBA" id="ARBA00004651"/>
    </source>
</evidence>
<dbReference type="Proteomes" id="UP000233343">
    <property type="component" value="Unassembled WGS sequence"/>
</dbReference>
<dbReference type="PANTHER" id="PTHR23508:SF10">
    <property type="entry name" value="CARBOXYLIC ACID TRANSPORTER PROTEIN HOMOLOG"/>
    <property type="match status" value="1"/>
</dbReference>
<feature type="transmembrane region" description="Helical" evidence="6">
    <location>
        <begin position="357"/>
        <end position="379"/>
    </location>
</feature>
<dbReference type="Gene3D" id="1.20.1250.20">
    <property type="entry name" value="MFS general substrate transporter like domains"/>
    <property type="match status" value="1"/>
</dbReference>
<keyword evidence="9" id="KW-1185">Reference proteome</keyword>
<feature type="transmembrane region" description="Helical" evidence="6">
    <location>
        <begin position="332"/>
        <end position="351"/>
    </location>
</feature>
<evidence type="ECO:0000256" key="5">
    <source>
        <dbReference type="ARBA" id="ARBA00023136"/>
    </source>
</evidence>
<comment type="caution">
    <text evidence="8">The sequence shown here is derived from an EMBL/GenBank/DDBJ whole genome shotgun (WGS) entry which is preliminary data.</text>
</comment>
<feature type="transmembrane region" description="Helical" evidence="6">
    <location>
        <begin position="391"/>
        <end position="414"/>
    </location>
</feature>
<dbReference type="AlphaFoldDB" id="A0A2N0ZBW1"/>
<gene>
    <name evidence="8" type="ORF">CWS20_20955</name>
</gene>
<evidence type="ECO:0000313" key="9">
    <source>
        <dbReference type="Proteomes" id="UP000233343"/>
    </source>
</evidence>
<evidence type="ECO:0000313" key="8">
    <source>
        <dbReference type="EMBL" id="PKG27021.1"/>
    </source>
</evidence>
<keyword evidence="2" id="KW-0813">Transport</keyword>
<protein>
    <submittedName>
        <fullName evidence="8">MFS transporter</fullName>
    </submittedName>
</protein>
<keyword evidence="3 6" id="KW-0812">Transmembrane</keyword>
<keyword evidence="5 6" id="KW-0472">Membrane</keyword>
<feature type="transmembrane region" description="Helical" evidence="6">
    <location>
        <begin position="126"/>
        <end position="147"/>
    </location>
</feature>
<dbReference type="InterPro" id="IPR020846">
    <property type="entry name" value="MFS_dom"/>
</dbReference>
<evidence type="ECO:0000256" key="2">
    <source>
        <dbReference type="ARBA" id="ARBA00022448"/>
    </source>
</evidence>
<dbReference type="PANTHER" id="PTHR23508">
    <property type="entry name" value="CARBOXYLIC ACID TRANSPORTER PROTEIN HOMOLOG"/>
    <property type="match status" value="1"/>
</dbReference>
<dbReference type="GO" id="GO:0005886">
    <property type="term" value="C:plasma membrane"/>
    <property type="evidence" value="ECO:0007669"/>
    <property type="project" value="UniProtKB-SubCell"/>
</dbReference>
<feature type="domain" description="Major facilitator superfamily (MFS) profile" evidence="7">
    <location>
        <begin position="32"/>
        <end position="446"/>
    </location>
</feature>
<name>A0A2N0ZBW1_9BACI</name>
<accession>A0A2N0ZBW1</accession>
<dbReference type="PROSITE" id="PS00217">
    <property type="entry name" value="SUGAR_TRANSPORT_2"/>
    <property type="match status" value="1"/>
</dbReference>
<dbReference type="InterPro" id="IPR036259">
    <property type="entry name" value="MFS_trans_sf"/>
</dbReference>
<evidence type="ECO:0000256" key="6">
    <source>
        <dbReference type="SAM" id="Phobius"/>
    </source>
</evidence>
<feature type="transmembrane region" description="Helical" evidence="6">
    <location>
        <begin position="302"/>
        <end position="320"/>
    </location>
</feature>
<feature type="transmembrane region" description="Helical" evidence="6">
    <location>
        <begin position="99"/>
        <end position="120"/>
    </location>
</feature>
<dbReference type="Pfam" id="PF07690">
    <property type="entry name" value="MFS_1"/>
    <property type="match status" value="1"/>
</dbReference>
<reference evidence="8 9" key="1">
    <citation type="journal article" date="2010" name="Int. J. Syst. Evol. Microbiol.">
        <title>Bacillus horneckiae sp. nov., isolated from a spacecraft-assembly clean room.</title>
        <authorList>
            <person name="Vaishampayan P."/>
            <person name="Probst A."/>
            <person name="Krishnamurthi S."/>
            <person name="Ghosh S."/>
            <person name="Osman S."/>
            <person name="McDowall A."/>
            <person name="Ruckmani A."/>
            <person name="Mayilraj S."/>
            <person name="Venkateswaran K."/>
        </authorList>
    </citation>
    <scope>NUCLEOTIDE SEQUENCE [LARGE SCALE GENOMIC DNA]</scope>
    <source>
        <strain evidence="9">1PO1SC</strain>
    </source>
</reference>
<dbReference type="InterPro" id="IPR005829">
    <property type="entry name" value="Sugar_transporter_CS"/>
</dbReference>
<dbReference type="GO" id="GO:0046943">
    <property type="term" value="F:carboxylic acid transmembrane transporter activity"/>
    <property type="evidence" value="ECO:0007669"/>
    <property type="project" value="TreeGrafter"/>
</dbReference>
<feature type="transmembrane region" description="Helical" evidence="6">
    <location>
        <begin position="420"/>
        <end position="440"/>
    </location>
</feature>
<organism evidence="8 9">
    <name type="scientific">Cytobacillus horneckiae</name>
    <dbReference type="NCBI Taxonomy" id="549687"/>
    <lineage>
        <taxon>Bacteria</taxon>
        <taxon>Bacillati</taxon>
        <taxon>Bacillota</taxon>
        <taxon>Bacilli</taxon>
        <taxon>Bacillales</taxon>
        <taxon>Bacillaceae</taxon>
        <taxon>Cytobacillus</taxon>
    </lineage>
</organism>
<keyword evidence="4 6" id="KW-1133">Transmembrane helix</keyword>
<sequence>MSQAIKSISKNGQADVAHHGKNGVPSKLMYFILGICFFSILADGYDLGIYGAVLPSLLEYQPWNLTPAQAGTIGSYALFGMLFGAILVGTVTDLLGRKWTLIFCIILFSLTMVACAMATSPAMFGFFRFIGGIGLGGVIPTASALAIEYSPPHRRTLNYSLMFSGYSFGTVLGAILAILLLDSLGWRFMFWIGALPLLIVPIMIKYLPESVSFLLSKNRHKEAEVICKRYQMNISFFEEQLQNGKKDTVSEKKSIKGLFSKEYIRPTIFIWLTYIMGFYLVYGLNTWLPQIMKELGYSLHSSLSFLLVMNLTAGIGALLASAIADRWGSKRVIGVSYSLAAVCAFLLTLGAPPIGVTYLLVGIAGFGAVGSTQILNAFVTKYYPAQSRATALGWGLGIGRIGAISGPVLVGFLLSMNVDLIWSFYTFVIAGLVATLGIFLTPSKKGEIV</sequence>
<proteinExistence type="predicted"/>
<evidence type="ECO:0000256" key="4">
    <source>
        <dbReference type="ARBA" id="ARBA00022989"/>
    </source>
</evidence>
<evidence type="ECO:0000259" key="7">
    <source>
        <dbReference type="PROSITE" id="PS50850"/>
    </source>
</evidence>
<dbReference type="InterPro" id="IPR011701">
    <property type="entry name" value="MFS"/>
</dbReference>
<feature type="transmembrane region" description="Helical" evidence="6">
    <location>
        <begin position="186"/>
        <end position="207"/>
    </location>
</feature>